<dbReference type="CDD" id="cd00293">
    <property type="entry name" value="USP-like"/>
    <property type="match status" value="1"/>
</dbReference>
<evidence type="ECO:0000256" key="1">
    <source>
        <dbReference type="ARBA" id="ARBA00008791"/>
    </source>
</evidence>
<dbReference type="PANTHER" id="PTHR46268">
    <property type="entry name" value="STRESS RESPONSE PROTEIN NHAX"/>
    <property type="match status" value="1"/>
</dbReference>
<proteinExistence type="inferred from homology"/>
<sequence>MKERKTLWDYGAYAPGPVLTGHVLVGVDGSHEAVRALDHATAEARARTAPLEILHAWPWSRHGAVDVPPGAKNMGSLMDGAQGVLERAAARVRERAPELDVVPTLSPEPAATELVRRGDCAALTVVGGRGPGRVAELLAGSVSLRVAARCGSPLMVVRGELTPGEPEHGTVLVGVADDTDASAALFAFEEAQRRGAQVRVLHVSTAPRPSGRVPVPPTTRPEAERKTLLRSEDAVPRTAVSALREKFPEVGVRIDTVWSGGAAALVEAGRAADLVVITARHRHGRRLGPPVGSFTHALLHEAHCPVVLAPVG</sequence>
<protein>
    <submittedName>
        <fullName evidence="3">Universal stress protein</fullName>
    </submittedName>
</protein>
<dbReference type="SUPFAM" id="SSF52402">
    <property type="entry name" value="Adenine nucleotide alpha hydrolases-like"/>
    <property type="match status" value="2"/>
</dbReference>
<evidence type="ECO:0000313" key="3">
    <source>
        <dbReference type="EMBL" id="MCI3278152.1"/>
    </source>
</evidence>
<dbReference type="Pfam" id="PF00582">
    <property type="entry name" value="Usp"/>
    <property type="match status" value="2"/>
</dbReference>
<dbReference type="RefSeq" id="WP_242776511.1">
    <property type="nucleotide sequence ID" value="NZ_JALDAY010000018.1"/>
</dbReference>
<dbReference type="Proteomes" id="UP001165269">
    <property type="component" value="Unassembled WGS sequence"/>
</dbReference>
<feature type="domain" description="UspA" evidence="2">
    <location>
        <begin position="170"/>
        <end position="309"/>
    </location>
</feature>
<dbReference type="PANTHER" id="PTHR46268:SF6">
    <property type="entry name" value="UNIVERSAL STRESS PROTEIN UP12"/>
    <property type="match status" value="1"/>
</dbReference>
<comment type="similarity">
    <text evidence="1">Belongs to the universal stress protein A family.</text>
</comment>
<name>A0ABS9YLL3_9ACTN</name>
<dbReference type="InterPro" id="IPR006016">
    <property type="entry name" value="UspA"/>
</dbReference>
<dbReference type="InterPro" id="IPR006015">
    <property type="entry name" value="Universal_stress_UspA"/>
</dbReference>
<gene>
    <name evidence="3" type="ORF">MQP27_44505</name>
</gene>
<organism evidence="3 4">
    <name type="scientific">Streptomyces cylindrosporus</name>
    <dbReference type="NCBI Taxonomy" id="2927583"/>
    <lineage>
        <taxon>Bacteria</taxon>
        <taxon>Bacillati</taxon>
        <taxon>Actinomycetota</taxon>
        <taxon>Actinomycetes</taxon>
        <taxon>Kitasatosporales</taxon>
        <taxon>Streptomycetaceae</taxon>
        <taxon>Streptomyces</taxon>
    </lineage>
</organism>
<dbReference type="InterPro" id="IPR014729">
    <property type="entry name" value="Rossmann-like_a/b/a_fold"/>
</dbReference>
<evidence type="ECO:0000313" key="4">
    <source>
        <dbReference type="Proteomes" id="UP001165269"/>
    </source>
</evidence>
<dbReference type="Gene3D" id="3.40.50.620">
    <property type="entry name" value="HUPs"/>
    <property type="match status" value="2"/>
</dbReference>
<feature type="domain" description="UspA" evidence="2">
    <location>
        <begin position="22"/>
        <end position="158"/>
    </location>
</feature>
<evidence type="ECO:0000259" key="2">
    <source>
        <dbReference type="Pfam" id="PF00582"/>
    </source>
</evidence>
<dbReference type="EMBL" id="JALDAY010000018">
    <property type="protein sequence ID" value="MCI3278152.1"/>
    <property type="molecule type" value="Genomic_DNA"/>
</dbReference>
<accession>A0ABS9YLL3</accession>
<keyword evidence="4" id="KW-1185">Reference proteome</keyword>
<dbReference type="PRINTS" id="PR01438">
    <property type="entry name" value="UNVRSLSTRESS"/>
</dbReference>
<reference evidence="3" key="1">
    <citation type="submission" date="2022-03" db="EMBL/GenBank/DDBJ databases">
        <title>Streptomyces 7R015 and 7R016 isolated from Barleria lupulina in Thailand.</title>
        <authorList>
            <person name="Kanchanasin P."/>
            <person name="Phongsopitanun W."/>
            <person name="Tanasupawat S."/>
        </authorList>
    </citation>
    <scope>NUCLEOTIDE SEQUENCE</scope>
    <source>
        <strain evidence="3">7R015</strain>
    </source>
</reference>
<comment type="caution">
    <text evidence="3">The sequence shown here is derived from an EMBL/GenBank/DDBJ whole genome shotgun (WGS) entry which is preliminary data.</text>
</comment>